<dbReference type="EMBL" id="JARXVC010000017">
    <property type="protein sequence ID" value="MDH6284028.1"/>
    <property type="molecule type" value="Genomic_DNA"/>
</dbReference>
<evidence type="ECO:0000313" key="1">
    <source>
        <dbReference type="EMBL" id="MDH6284028.1"/>
    </source>
</evidence>
<sequence>MTSTSRTGETFSCPHEHVGTVTAGDHRTGAHASVAVCVLPSCIAAARRWAHAKTGKPAGDLVRFEMASHTTTNEGARR</sequence>
<keyword evidence="2" id="KW-1185">Reference proteome</keyword>
<accession>A0ABT6MI79</accession>
<dbReference type="Proteomes" id="UP001160334">
    <property type="component" value="Unassembled WGS sequence"/>
</dbReference>
<protein>
    <submittedName>
        <fullName evidence="1">Uncharacterized protein</fullName>
    </submittedName>
</protein>
<evidence type="ECO:0000313" key="2">
    <source>
        <dbReference type="Proteomes" id="UP001160334"/>
    </source>
</evidence>
<organism evidence="1 2">
    <name type="scientific">Prescottella agglutinans</name>
    <dbReference type="NCBI Taxonomy" id="1644129"/>
    <lineage>
        <taxon>Bacteria</taxon>
        <taxon>Bacillati</taxon>
        <taxon>Actinomycetota</taxon>
        <taxon>Actinomycetes</taxon>
        <taxon>Mycobacteriales</taxon>
        <taxon>Nocardiaceae</taxon>
        <taxon>Prescottella</taxon>
    </lineage>
</organism>
<gene>
    <name evidence="1" type="ORF">M2280_005279</name>
</gene>
<comment type="caution">
    <text evidence="1">The sequence shown here is derived from an EMBL/GenBank/DDBJ whole genome shotgun (WGS) entry which is preliminary data.</text>
</comment>
<proteinExistence type="predicted"/>
<reference evidence="1 2" key="1">
    <citation type="submission" date="2023-04" db="EMBL/GenBank/DDBJ databases">
        <title>Forest soil microbial communities from Buena Vista Peninsula, Colon Province, Panama.</title>
        <authorList>
            <person name="Bouskill N."/>
        </authorList>
    </citation>
    <scope>NUCLEOTIDE SEQUENCE [LARGE SCALE GENOMIC DNA]</scope>
    <source>
        <strain evidence="1 2">CFH S0262</strain>
    </source>
</reference>
<name>A0ABT6MI79_9NOCA</name>